<evidence type="ECO:0000313" key="3">
    <source>
        <dbReference type="Proteomes" id="UP000187261"/>
    </source>
</evidence>
<evidence type="ECO:0000313" key="2">
    <source>
        <dbReference type="EMBL" id="SIT96112.1"/>
    </source>
</evidence>
<keyword evidence="1" id="KW-0472">Membrane</keyword>
<dbReference type="EMBL" id="FTPU01000006">
    <property type="protein sequence ID" value="SIT96112.1"/>
    <property type="molecule type" value="Genomic_DNA"/>
</dbReference>
<name>A0A1U7PVX8_9FLAO</name>
<reference evidence="3" key="1">
    <citation type="submission" date="2016-10" db="EMBL/GenBank/DDBJ databases">
        <authorList>
            <person name="Varghese N."/>
            <person name="Submissions S."/>
        </authorList>
    </citation>
    <scope>NUCLEOTIDE SEQUENCE [LARGE SCALE GENOMIC DNA]</scope>
    <source>
        <strain evidence="3">DSM 19482</strain>
    </source>
</reference>
<keyword evidence="3" id="KW-1185">Reference proteome</keyword>
<keyword evidence="1" id="KW-0812">Transmembrane</keyword>
<dbReference type="Proteomes" id="UP000187261">
    <property type="component" value="Unassembled WGS sequence"/>
</dbReference>
<gene>
    <name evidence="2" type="ORF">SAMN05660493_00784</name>
</gene>
<dbReference type="STRING" id="1121284.SAMN05660493_00784"/>
<protein>
    <submittedName>
        <fullName evidence="2">Uncharacterized protein</fullName>
    </submittedName>
</protein>
<keyword evidence="1" id="KW-1133">Transmembrane helix</keyword>
<dbReference type="RefSeq" id="WP_076782234.1">
    <property type="nucleotide sequence ID" value="NZ_FTPU01000006.1"/>
</dbReference>
<dbReference type="OrthoDB" id="1273350at2"/>
<feature type="transmembrane region" description="Helical" evidence="1">
    <location>
        <begin position="24"/>
        <end position="46"/>
    </location>
</feature>
<sequence length="129" mass="15088">MNNILNKLTEQKWMNWAVNNPKRFYIYSMVFLSVSFIGSLIQGIFFPSDNAFKIKPPAFYTKSVVTENGFKNNEKEMEKIVNELKILKTKRDQKTLLKTDSLRIEYLYNQYQQLKNAGSTGGNLPKHQK</sequence>
<evidence type="ECO:0000256" key="1">
    <source>
        <dbReference type="SAM" id="Phobius"/>
    </source>
</evidence>
<accession>A0A1U7PVX8</accession>
<proteinExistence type="predicted"/>
<organism evidence="2 3">
    <name type="scientific">Epilithonimonas bovis DSM 19482</name>
    <dbReference type="NCBI Taxonomy" id="1121284"/>
    <lineage>
        <taxon>Bacteria</taxon>
        <taxon>Pseudomonadati</taxon>
        <taxon>Bacteroidota</taxon>
        <taxon>Flavobacteriia</taxon>
        <taxon>Flavobacteriales</taxon>
        <taxon>Weeksellaceae</taxon>
        <taxon>Chryseobacterium group</taxon>
        <taxon>Epilithonimonas</taxon>
    </lineage>
</organism>
<dbReference type="AlphaFoldDB" id="A0A1U7PVX8"/>